<comment type="caution">
    <text evidence="7">The sequence shown here is derived from an EMBL/GenBank/DDBJ whole genome shotgun (WGS) entry which is preliminary data.</text>
</comment>
<evidence type="ECO:0000256" key="1">
    <source>
        <dbReference type="ARBA" id="ARBA00022723"/>
    </source>
</evidence>
<dbReference type="PROSITE" id="PS51128">
    <property type="entry name" value="ZF_DKSA_2"/>
    <property type="match status" value="1"/>
</dbReference>
<keyword evidence="3" id="KW-0862">Zinc</keyword>
<accession>A0A8J8GCN6</accession>
<evidence type="ECO:0000256" key="5">
    <source>
        <dbReference type="SAM" id="Coils"/>
    </source>
</evidence>
<keyword evidence="8" id="KW-1185">Reference proteome</keyword>
<keyword evidence="2" id="KW-0863">Zinc-finger</keyword>
<dbReference type="InterPro" id="IPR000962">
    <property type="entry name" value="Znf_DskA_TraR"/>
</dbReference>
<reference evidence="7" key="1">
    <citation type="submission" date="2020-06" db="EMBL/GenBank/DDBJ databases">
        <title>A novel thermopfilic bacterium from Erzurum, Turkey.</title>
        <authorList>
            <person name="Adiguzel A."/>
            <person name="Ay H."/>
            <person name="Baltaci M.O."/>
        </authorList>
    </citation>
    <scope>NUCLEOTIDE SEQUENCE</scope>
    <source>
        <strain evidence="7">P2</strain>
    </source>
</reference>
<dbReference type="GO" id="GO:0008270">
    <property type="term" value="F:zinc ion binding"/>
    <property type="evidence" value="ECO:0007669"/>
    <property type="project" value="UniProtKB-KW"/>
</dbReference>
<dbReference type="Gene3D" id="1.20.120.910">
    <property type="entry name" value="DksA, coiled-coil domain"/>
    <property type="match status" value="1"/>
</dbReference>
<dbReference type="EMBL" id="JABTTE010000004">
    <property type="protein sequence ID" value="NSL51257.1"/>
    <property type="molecule type" value="Genomic_DNA"/>
</dbReference>
<evidence type="ECO:0000256" key="3">
    <source>
        <dbReference type="ARBA" id="ARBA00022833"/>
    </source>
</evidence>
<gene>
    <name evidence="7" type="ORF">HR057_05670</name>
</gene>
<dbReference type="AlphaFoldDB" id="A0A8J8GCN6"/>
<dbReference type="Pfam" id="PF01258">
    <property type="entry name" value="zf-dskA_traR"/>
    <property type="match status" value="1"/>
</dbReference>
<evidence type="ECO:0000256" key="4">
    <source>
        <dbReference type="PROSITE-ProRule" id="PRU00510"/>
    </source>
</evidence>
<feature type="domain" description="Zinc finger DksA/TraR C4-type" evidence="6">
    <location>
        <begin position="71"/>
        <end position="95"/>
    </location>
</feature>
<dbReference type="PANTHER" id="PTHR33823:SF5">
    <property type="entry name" value="DNAK SUPPRESSOR PROTEIN"/>
    <property type="match status" value="1"/>
</dbReference>
<evidence type="ECO:0000256" key="2">
    <source>
        <dbReference type="ARBA" id="ARBA00022771"/>
    </source>
</evidence>
<organism evidence="7 8">
    <name type="scientific">Calidifontibacillus erzurumensis</name>
    <dbReference type="NCBI Taxonomy" id="2741433"/>
    <lineage>
        <taxon>Bacteria</taxon>
        <taxon>Bacillati</taxon>
        <taxon>Bacillota</taxon>
        <taxon>Bacilli</taxon>
        <taxon>Bacillales</taxon>
        <taxon>Bacillaceae</taxon>
        <taxon>Calidifontibacillus/Schinkia group</taxon>
        <taxon>Calidifontibacillus</taxon>
    </lineage>
</organism>
<keyword evidence="1" id="KW-0479">Metal-binding</keyword>
<keyword evidence="5" id="KW-0175">Coiled coil</keyword>
<evidence type="ECO:0000313" key="8">
    <source>
        <dbReference type="Proteomes" id="UP000625804"/>
    </source>
</evidence>
<evidence type="ECO:0000313" key="7">
    <source>
        <dbReference type="EMBL" id="NSL51257.1"/>
    </source>
</evidence>
<sequence length="116" mass="13891">MNDQYNQIKLELELTKRELEDRLNRSYDDREPRAVQSVTDLYKNSKKHEINQHIFAELNDVNRALFKMEWGLYGICEETGEKIPYELLRIVPTVRTLREALAITEYPYTMEQSLYC</sequence>
<dbReference type="PANTHER" id="PTHR33823">
    <property type="entry name" value="RNA POLYMERASE-BINDING TRANSCRIPTION FACTOR DKSA-RELATED"/>
    <property type="match status" value="1"/>
</dbReference>
<dbReference type="Proteomes" id="UP000625804">
    <property type="component" value="Unassembled WGS sequence"/>
</dbReference>
<evidence type="ECO:0000259" key="6">
    <source>
        <dbReference type="Pfam" id="PF01258"/>
    </source>
</evidence>
<feature type="coiled-coil region" evidence="5">
    <location>
        <begin position="2"/>
        <end position="29"/>
    </location>
</feature>
<name>A0A8J8GCN6_9BACI</name>
<dbReference type="RefSeq" id="WP_173730454.1">
    <property type="nucleotide sequence ID" value="NZ_JABTTE010000004.1"/>
</dbReference>
<protein>
    <submittedName>
        <fullName evidence="7">TraR/DksA C4-type zinc finger protein</fullName>
    </submittedName>
</protein>
<feature type="zinc finger region" description="dksA C4-type" evidence="4">
    <location>
        <begin position="76"/>
        <end position="100"/>
    </location>
</feature>
<proteinExistence type="predicted"/>